<accession>A0ABS7YCP9</accession>
<dbReference type="Proteomes" id="UP001198602">
    <property type="component" value="Unassembled WGS sequence"/>
</dbReference>
<proteinExistence type="predicted"/>
<protein>
    <recommendedName>
        <fullName evidence="3">Secreted protein</fullName>
    </recommendedName>
</protein>
<dbReference type="RefSeq" id="WP_224945056.1">
    <property type="nucleotide sequence ID" value="NZ_JAHYBX010000007.1"/>
</dbReference>
<keyword evidence="2" id="KW-1185">Reference proteome</keyword>
<evidence type="ECO:0008006" key="3">
    <source>
        <dbReference type="Google" id="ProtNLM"/>
    </source>
</evidence>
<dbReference type="EMBL" id="JAHYBX010000007">
    <property type="protein sequence ID" value="MCA1857489.1"/>
    <property type="molecule type" value="Genomic_DNA"/>
</dbReference>
<name>A0ABS7YCP9_9BURK</name>
<evidence type="ECO:0000313" key="1">
    <source>
        <dbReference type="EMBL" id="MCA1857489.1"/>
    </source>
</evidence>
<evidence type="ECO:0000313" key="2">
    <source>
        <dbReference type="Proteomes" id="UP001198602"/>
    </source>
</evidence>
<reference evidence="1 2" key="1">
    <citation type="submission" date="2021-07" db="EMBL/GenBank/DDBJ databases">
        <title>Characterization of Violacein-producing bacteria and related species.</title>
        <authorList>
            <person name="Wilson H.S."/>
            <person name="De Leon M.E."/>
        </authorList>
    </citation>
    <scope>NUCLEOTIDE SEQUENCE [LARGE SCALE GENOMIC DNA]</scope>
    <source>
        <strain evidence="1 2">HSC-2F05</strain>
    </source>
</reference>
<comment type="caution">
    <text evidence="1">The sequence shown here is derived from an EMBL/GenBank/DDBJ whole genome shotgun (WGS) entry which is preliminary data.</text>
</comment>
<organism evidence="1 2">
    <name type="scientific">Massilia hydrophila</name>
    <dbReference type="NCBI Taxonomy" id="3044279"/>
    <lineage>
        <taxon>Bacteria</taxon>
        <taxon>Pseudomonadati</taxon>
        <taxon>Pseudomonadota</taxon>
        <taxon>Betaproteobacteria</taxon>
        <taxon>Burkholderiales</taxon>
        <taxon>Oxalobacteraceae</taxon>
        <taxon>Telluria group</taxon>
        <taxon>Massilia</taxon>
    </lineage>
</organism>
<sequence>MPAMVILPTVAFLASACPIFGLAIASRAGTLYNLQPNQSSSQYFLGASAFIWLGCEYKKMGRCPFFFCYFDLRVVEKRRAAV</sequence>
<gene>
    <name evidence="1" type="ORF">LE190_16365</name>
</gene>